<dbReference type="eggNOG" id="COG0318">
    <property type="taxonomic scope" value="Bacteria"/>
</dbReference>
<keyword evidence="3" id="KW-0436">Ligase</keyword>
<dbReference type="InterPro" id="IPR000873">
    <property type="entry name" value="AMP-dep_synth/lig_dom"/>
</dbReference>
<evidence type="ECO:0000259" key="1">
    <source>
        <dbReference type="Pfam" id="PF00501"/>
    </source>
</evidence>
<evidence type="ECO:0000259" key="2">
    <source>
        <dbReference type="Pfam" id="PF13193"/>
    </source>
</evidence>
<name>Q11CG1_CHESB</name>
<dbReference type="InterPro" id="IPR050237">
    <property type="entry name" value="ATP-dep_AMP-bd_enzyme"/>
</dbReference>
<dbReference type="EMBL" id="CP000390">
    <property type="protein sequence ID" value="ABG64914.1"/>
    <property type="molecule type" value="Genomic_DNA"/>
</dbReference>
<dbReference type="InterPro" id="IPR042099">
    <property type="entry name" value="ANL_N_sf"/>
</dbReference>
<dbReference type="GO" id="GO:0016878">
    <property type="term" value="F:acid-thiol ligase activity"/>
    <property type="evidence" value="ECO:0007669"/>
    <property type="project" value="UniProtKB-ARBA"/>
</dbReference>
<dbReference type="STRING" id="266779.Meso_3543"/>
<dbReference type="InterPro" id="IPR025110">
    <property type="entry name" value="AMP-bd_C"/>
</dbReference>
<organism evidence="3">
    <name type="scientific">Chelativorans sp. (strain BNC1)</name>
    <dbReference type="NCBI Taxonomy" id="266779"/>
    <lineage>
        <taxon>Bacteria</taxon>
        <taxon>Pseudomonadati</taxon>
        <taxon>Pseudomonadota</taxon>
        <taxon>Alphaproteobacteria</taxon>
        <taxon>Hyphomicrobiales</taxon>
        <taxon>Phyllobacteriaceae</taxon>
        <taxon>Chelativorans</taxon>
    </lineage>
</organism>
<dbReference type="HOGENOM" id="CLU_000022_59_0_5"/>
<dbReference type="PANTHER" id="PTHR43767:SF1">
    <property type="entry name" value="NONRIBOSOMAL PEPTIDE SYNTHASE PES1 (EUROFUNG)-RELATED"/>
    <property type="match status" value="1"/>
</dbReference>
<evidence type="ECO:0000313" key="3">
    <source>
        <dbReference type="EMBL" id="ABG64914.1"/>
    </source>
</evidence>
<dbReference type="Pfam" id="PF13193">
    <property type="entry name" value="AMP-binding_C"/>
    <property type="match status" value="1"/>
</dbReference>
<dbReference type="Gene3D" id="3.30.300.30">
    <property type="match status" value="1"/>
</dbReference>
<feature type="domain" description="AMP-dependent synthetase/ligase" evidence="1">
    <location>
        <begin position="73"/>
        <end position="452"/>
    </location>
</feature>
<dbReference type="Pfam" id="PF00501">
    <property type="entry name" value="AMP-binding"/>
    <property type="match status" value="1"/>
</dbReference>
<dbReference type="PROSITE" id="PS00455">
    <property type="entry name" value="AMP_BINDING"/>
    <property type="match status" value="1"/>
</dbReference>
<dbReference type="AlphaFoldDB" id="Q11CG1"/>
<dbReference type="PANTHER" id="PTHR43767">
    <property type="entry name" value="LONG-CHAIN-FATTY-ACID--COA LIGASE"/>
    <property type="match status" value="1"/>
</dbReference>
<reference evidence="3" key="1">
    <citation type="submission" date="2006-06" db="EMBL/GenBank/DDBJ databases">
        <title>Complete sequence of chromosome of Chelativorans sp. BNC1.</title>
        <authorList>
            <consortium name="US DOE Joint Genome Institute"/>
            <person name="Copeland A."/>
            <person name="Lucas S."/>
            <person name="Lapidus A."/>
            <person name="Barry K."/>
            <person name="Detter J.C."/>
            <person name="Glavina del Rio T."/>
            <person name="Hammon N."/>
            <person name="Israni S."/>
            <person name="Dalin E."/>
            <person name="Tice H."/>
            <person name="Pitluck S."/>
            <person name="Chertkov O."/>
            <person name="Brettin T."/>
            <person name="Bruce D."/>
            <person name="Han C."/>
            <person name="Tapia R."/>
            <person name="Gilna P."/>
            <person name="Schmutz J."/>
            <person name="Larimer F."/>
            <person name="Land M."/>
            <person name="Hauser L."/>
            <person name="Kyrpides N."/>
            <person name="Mikhailova N."/>
            <person name="Richardson P."/>
        </authorList>
    </citation>
    <scope>NUCLEOTIDE SEQUENCE</scope>
    <source>
        <strain evidence="3">BNC1</strain>
    </source>
</reference>
<gene>
    <name evidence="3" type="ordered locus">Meso_3543</name>
</gene>
<accession>Q11CG1</accession>
<protein>
    <submittedName>
        <fullName evidence="3">AMP-dependent synthetase and ligase</fullName>
    </submittedName>
</protein>
<dbReference type="InterPro" id="IPR045851">
    <property type="entry name" value="AMP-bd_C_sf"/>
</dbReference>
<dbReference type="InterPro" id="IPR020845">
    <property type="entry name" value="AMP-binding_CS"/>
</dbReference>
<dbReference type="KEGG" id="mes:Meso_3543"/>
<dbReference type="SUPFAM" id="SSF56801">
    <property type="entry name" value="Acetyl-CoA synthetase-like"/>
    <property type="match status" value="1"/>
</dbReference>
<feature type="domain" description="AMP-binding enzyme C-terminal" evidence="2">
    <location>
        <begin position="504"/>
        <end position="579"/>
    </location>
</feature>
<dbReference type="Gene3D" id="3.40.50.12780">
    <property type="entry name" value="N-terminal domain of ligase-like"/>
    <property type="match status" value="1"/>
</dbReference>
<dbReference type="NCBIfam" id="NF005714">
    <property type="entry name" value="PRK07529.1"/>
    <property type="match status" value="1"/>
</dbReference>
<sequence>MPFDRWIVKEETMTNTPAGVPGRKVLPETADEALLDRPYRSIADVEAIEEVPLEHRLGVVDFCKRISLALASRDADDVAISYVHDGDVDRAPDEVTFASFRQNIARTATLLRSRGLGPDDVVAVLLPAVPQIYWALLGSMANSIAFPINWMLEAPALLHLLKEAEVKSVIALGPTPGFRIWESLMSVIDALPPGLPVFSVAGPGGTVLDNDLDAQLASLSDDELEAETPKSGDVTAVYVHSGGTTGMPKIVKLSHRNMSYRHWTLQLASSLKLGEVILHDTPMFHVGGLIGRCLSPLASGASVLIPSIMGARDKRYMSNYWKFVDKYGVTRLSGVPTTLAVLAKTPTEGVNLTSLAPYFITGSTALPVSVRAEFERVSGVRVLNSYGMTENTASIAIDPRDGPRKDGSSGIRLPYTQIRVVPLDGKADDSSPSDTAAVGMLQIRGPGVASGYVNAAHAAASRTEDGWLITGDLGRIDEDGYVFVTGRAKDVIIRGGHNIDPALIEEPLLKLPAVLHAAAVGKPDSYAGELPVAYVQLVPGSSATPESLMAYLKDCIVERAALPKSITIVDMLPLTDVGKPLKTELRRRSAEEEFRSVLSDIFEGSAEPGMLEVKALNSANLGIAISIAVEGVPKEEQPEVDRRIAQVMGHYPHPYAIEWR</sequence>
<proteinExistence type="predicted"/>